<reference evidence="1 2" key="1">
    <citation type="submission" date="2018-08" db="EMBL/GenBank/DDBJ databases">
        <title>A genome reference for cultivated species of the human gut microbiota.</title>
        <authorList>
            <person name="Zou Y."/>
            <person name="Xue W."/>
            <person name="Luo G."/>
        </authorList>
    </citation>
    <scope>NUCLEOTIDE SEQUENCE [LARGE SCALE GENOMIC DNA]</scope>
    <source>
        <strain evidence="1 2">AF33-12</strain>
    </source>
</reference>
<accession>A0A415S9V0</accession>
<comment type="caution">
    <text evidence="1">The sequence shown here is derived from an EMBL/GenBank/DDBJ whole genome shotgun (WGS) entry which is preliminary data.</text>
</comment>
<dbReference type="RefSeq" id="WP_118444513.1">
    <property type="nucleotide sequence ID" value="NZ_JBCPGC010000004.1"/>
</dbReference>
<evidence type="ECO:0000313" key="1">
    <source>
        <dbReference type="EMBL" id="RHM76943.1"/>
    </source>
</evidence>
<dbReference type="InterPro" id="IPR024524">
    <property type="entry name" value="DUF3800"/>
</dbReference>
<dbReference type="EMBL" id="QRQE01000016">
    <property type="protein sequence ID" value="RHM76943.1"/>
    <property type="molecule type" value="Genomic_DNA"/>
</dbReference>
<organism evidence="1 2">
    <name type="scientific">Mediterraneibacter gnavus</name>
    <name type="common">Ruminococcus gnavus</name>
    <dbReference type="NCBI Taxonomy" id="33038"/>
    <lineage>
        <taxon>Bacteria</taxon>
        <taxon>Bacillati</taxon>
        <taxon>Bacillota</taxon>
        <taxon>Clostridia</taxon>
        <taxon>Lachnospirales</taxon>
        <taxon>Lachnospiraceae</taxon>
        <taxon>Mediterraneibacter</taxon>
    </lineage>
</organism>
<evidence type="ECO:0008006" key="3">
    <source>
        <dbReference type="Google" id="ProtNLM"/>
    </source>
</evidence>
<sequence>MSKYNFYYDETEHSRKINYKTVSASNYYDNFITMCVGWLDEKDDILQRYAAFETKYADRKDKNGEIKSTILQQKQFKYGFASLNKQNAQLINDFLSLFDKEIHIYFSICSKIEYLVLQIFQGYRNNGLVDADLMKYSITKALVKYRPQKIIQCLYESPEDFLVELKKFFQDRIEYNKKNVKLKQKETDTFNEILFILDNISGNISDTLELAWDYHISFDGFNRYLQEKNIQSYSLIIDKEGEMEEGSKTLKAAREVGLNNVYEADSREYPGIRMADMMAGIIAKLLKGLRDFLRYQSLDDGIHKKILDENWFRLGEEHLELYKKLYRIICEWQPAWYKAYSGIYSDDLIQFNALLNFMNHFESAEQIKIDIHKHGEDFNVFVCNELESYFERTRCKLPIEPVIPHDKESFLNRRGAKVYFDSKKQPLLPLHEETQTFDVLSVGINRELIPMVTILKDGETVCFRLPVELSDWASGVVGMANMGINRFPAKVTFSNVNGDYNAVIL</sequence>
<name>A0A415S9V0_MEDGN</name>
<dbReference type="Pfam" id="PF12686">
    <property type="entry name" value="DUF3800"/>
    <property type="match status" value="1"/>
</dbReference>
<protein>
    <recommendedName>
        <fullName evidence="3">DUF3800 domain-containing protein</fullName>
    </recommendedName>
</protein>
<proteinExistence type="predicted"/>
<dbReference type="AlphaFoldDB" id="A0A415S9V0"/>
<gene>
    <name evidence="1" type="ORF">DWZ50_07775</name>
</gene>
<evidence type="ECO:0000313" key="2">
    <source>
        <dbReference type="Proteomes" id="UP000285610"/>
    </source>
</evidence>
<dbReference type="Proteomes" id="UP000285610">
    <property type="component" value="Unassembled WGS sequence"/>
</dbReference>